<dbReference type="Gene3D" id="3.30.457.50">
    <property type="entry name" value="Chromosome segregation protein Spc25"/>
    <property type="match status" value="1"/>
</dbReference>
<keyword evidence="7 11" id="KW-0175">Coiled coil</keyword>
<dbReference type="PANTHER" id="PTHR14281">
    <property type="entry name" value="KINETOCHORE PROTEIN SPC25-RELATED"/>
    <property type="match status" value="1"/>
</dbReference>
<dbReference type="Pfam" id="PF08234">
    <property type="entry name" value="Spindle_Spc25"/>
    <property type="match status" value="1"/>
</dbReference>
<organism evidence="13">
    <name type="scientific">Schistocephalus solidus</name>
    <name type="common">Tapeworm</name>
    <dbReference type="NCBI Taxonomy" id="70667"/>
    <lineage>
        <taxon>Eukaryota</taxon>
        <taxon>Metazoa</taxon>
        <taxon>Spiralia</taxon>
        <taxon>Lophotrochozoa</taxon>
        <taxon>Platyhelminthes</taxon>
        <taxon>Cestoda</taxon>
        <taxon>Eucestoda</taxon>
        <taxon>Diphyllobothriidea</taxon>
        <taxon>Diphyllobothriidae</taxon>
        <taxon>Schistocephalus</taxon>
    </lineage>
</organism>
<evidence type="ECO:0000256" key="3">
    <source>
        <dbReference type="ARBA" id="ARBA00013692"/>
    </source>
</evidence>
<dbReference type="GO" id="GO:0005634">
    <property type="term" value="C:nucleus"/>
    <property type="evidence" value="ECO:0007669"/>
    <property type="project" value="UniProtKB-SubCell"/>
</dbReference>
<keyword evidence="5 10" id="KW-0132">Cell division</keyword>
<feature type="domain" description="Chromosome segregation protein Spc25 C-terminal" evidence="12">
    <location>
        <begin position="149"/>
        <end position="222"/>
    </location>
</feature>
<keyword evidence="6 10" id="KW-0498">Mitosis</keyword>
<dbReference type="GO" id="GO:0007059">
    <property type="term" value="P:chromosome segregation"/>
    <property type="evidence" value="ECO:0007669"/>
    <property type="project" value="InterPro"/>
</dbReference>
<evidence type="ECO:0000256" key="6">
    <source>
        <dbReference type="ARBA" id="ARBA00022776"/>
    </source>
</evidence>
<dbReference type="EMBL" id="GEEE01005873">
    <property type="protein sequence ID" value="JAP57352.1"/>
    <property type="molecule type" value="Transcribed_RNA"/>
</dbReference>
<keyword evidence="10" id="KW-0539">Nucleus</keyword>
<comment type="subcellular location">
    <subcellularLocation>
        <location evidence="1">Chromosome</location>
        <location evidence="1">Centromere</location>
    </subcellularLocation>
    <subcellularLocation>
        <location evidence="10">Nucleus</location>
    </subcellularLocation>
    <subcellularLocation>
        <location evidence="10">Chromosome</location>
        <location evidence="10">Centromere</location>
        <location evidence="10">Kinetochore</location>
    </subcellularLocation>
</comment>
<evidence type="ECO:0000256" key="10">
    <source>
        <dbReference type="RuleBase" id="RU367150"/>
    </source>
</evidence>
<gene>
    <name evidence="13" type="ORF">TR165536</name>
</gene>
<proteinExistence type="inferred from homology"/>
<reference evidence="13" key="1">
    <citation type="submission" date="2016-01" db="EMBL/GenBank/DDBJ databases">
        <title>Reference transcriptome for the parasite Schistocephalus solidus: insights into the molecular evolution of parasitism.</title>
        <authorList>
            <person name="Hebert F.O."/>
            <person name="Grambauer S."/>
            <person name="Barber I."/>
            <person name="Landry C.R."/>
            <person name="Aubin-Horth N."/>
        </authorList>
    </citation>
    <scope>NUCLEOTIDE SEQUENCE</scope>
</reference>
<evidence type="ECO:0000313" key="13">
    <source>
        <dbReference type="EMBL" id="JAP57352.1"/>
    </source>
</evidence>
<evidence type="ECO:0000256" key="9">
    <source>
        <dbReference type="ARBA" id="ARBA00023328"/>
    </source>
</evidence>
<evidence type="ECO:0000259" key="12">
    <source>
        <dbReference type="Pfam" id="PF08234"/>
    </source>
</evidence>
<evidence type="ECO:0000256" key="8">
    <source>
        <dbReference type="ARBA" id="ARBA00023306"/>
    </source>
</evidence>
<evidence type="ECO:0000256" key="2">
    <source>
        <dbReference type="ARBA" id="ARBA00006379"/>
    </source>
</evidence>
<evidence type="ECO:0000256" key="7">
    <source>
        <dbReference type="ARBA" id="ARBA00023054"/>
    </source>
</evidence>
<comment type="function">
    <text evidence="10">Acts as a component of the essential kinetochore-associated NDC80 complex, which is required for chromosome segregation and spindle checkpoint activity.</text>
</comment>
<evidence type="ECO:0000256" key="1">
    <source>
        <dbReference type="ARBA" id="ARBA00004584"/>
    </source>
</evidence>
<dbReference type="AlphaFoldDB" id="A0A0X3Q9C9"/>
<keyword evidence="10" id="KW-0995">Kinetochore</keyword>
<dbReference type="InterPro" id="IPR045143">
    <property type="entry name" value="Spc25"/>
</dbReference>
<accession>A0A0X3Q9C9</accession>
<keyword evidence="8 10" id="KW-0131">Cell cycle</keyword>
<protein>
    <recommendedName>
        <fullName evidence="3 10">Kinetochore protein SPC25</fullName>
    </recommendedName>
</protein>
<sequence>MDSDFGITTPEIDESGCLARDDMVILGHFKLKLRADVDRKEDPKDGWSVRTCLLAKKLCERIEEGQQRIDALRHRLNDQRKQLEALKTSSLCLKAKRDTLRKLLADASQNDSAASGDAAQQEDEIAKLQRRLAFYRNVLNFRVVHLKDNRFQFIFYGLSEDPEDFCYVTFAQPPTTAGKTADMLVDLVRCNPPISDIERLVNFLNQTGDYRSFLIVLRKRFQRYFQLRKAVSAKLSAAAVCGDKVMTSKQVSSSQ</sequence>
<evidence type="ECO:0000256" key="4">
    <source>
        <dbReference type="ARBA" id="ARBA00022454"/>
    </source>
</evidence>
<dbReference type="PANTHER" id="PTHR14281:SF0">
    <property type="entry name" value="KINETOCHORE PROTEIN SPC25"/>
    <property type="match status" value="1"/>
</dbReference>
<keyword evidence="4 10" id="KW-0158">Chromosome</keyword>
<dbReference type="CDD" id="cd23784">
    <property type="entry name" value="RWD_Spc25"/>
    <property type="match status" value="1"/>
</dbReference>
<evidence type="ECO:0000256" key="11">
    <source>
        <dbReference type="SAM" id="Coils"/>
    </source>
</evidence>
<keyword evidence="9 10" id="KW-0137">Centromere</keyword>
<dbReference type="InterPro" id="IPR013255">
    <property type="entry name" value="Spc25_C"/>
</dbReference>
<comment type="subunit">
    <text evidence="10">Component of the NDC80 complex.</text>
</comment>
<feature type="coiled-coil region" evidence="11">
    <location>
        <begin position="55"/>
        <end position="89"/>
    </location>
</feature>
<dbReference type="EMBL" id="GEEE01015590">
    <property type="protein sequence ID" value="JAP47635.1"/>
    <property type="molecule type" value="Transcribed_RNA"/>
</dbReference>
<name>A0A0X3Q9C9_SCHSO</name>
<dbReference type="GO" id="GO:0051301">
    <property type="term" value="P:cell division"/>
    <property type="evidence" value="ECO:0007669"/>
    <property type="project" value="UniProtKB-UniRule"/>
</dbReference>
<dbReference type="GO" id="GO:0031262">
    <property type="term" value="C:Ndc80 complex"/>
    <property type="evidence" value="ECO:0007669"/>
    <property type="project" value="InterPro"/>
</dbReference>
<comment type="similarity">
    <text evidence="2 10">Belongs to the SPC25 family.</text>
</comment>
<evidence type="ECO:0000256" key="5">
    <source>
        <dbReference type="ARBA" id="ARBA00022618"/>
    </source>
</evidence>